<protein>
    <submittedName>
        <fullName evidence="6">LysR family transcriptional regulator</fullName>
    </submittedName>
</protein>
<dbReference type="InterPro" id="IPR000847">
    <property type="entry name" value="LysR_HTH_N"/>
</dbReference>
<evidence type="ECO:0000259" key="5">
    <source>
        <dbReference type="PROSITE" id="PS50931"/>
    </source>
</evidence>
<name>A0A0J1D2R9_9BURK</name>
<dbReference type="OrthoDB" id="9786526at2"/>
<sequence length="301" mass="32940">MKTTTEELLAFVTVIDSGSITAAAEALQQTVSGVSRALTRLEHKLDATLVRRTTRRLQLTDEGELFLVRARAILTAMEDAEESIARQRERPAGRLRVDAASPFVLHCIVPHVQAFAAAYPEILLELSSNERIVDLMEQRVDIAIRIGALQDSTLHARSLGSSRLRILASPAYLAERGEPRTVAELRRHRLIGFTAPESLNDWPLIDDDSDHRDAGARFRIVPEIAASSGETMRQLALADGGIVCLAAYMTQADVASGRLQTVMNGVLLDVRQPISAVFYQSASMAGRAKAFLDFLAGRLVL</sequence>
<comment type="similarity">
    <text evidence="1">Belongs to the LysR transcriptional regulatory family.</text>
</comment>
<proteinExistence type="inferred from homology"/>
<evidence type="ECO:0000256" key="3">
    <source>
        <dbReference type="ARBA" id="ARBA00023125"/>
    </source>
</evidence>
<dbReference type="InterPro" id="IPR005119">
    <property type="entry name" value="LysR_subst-bd"/>
</dbReference>
<dbReference type="InterPro" id="IPR058163">
    <property type="entry name" value="LysR-type_TF_proteobact-type"/>
</dbReference>
<evidence type="ECO:0000313" key="7">
    <source>
        <dbReference type="Proteomes" id="UP000035963"/>
    </source>
</evidence>
<dbReference type="Proteomes" id="UP000035963">
    <property type="component" value="Unassembled WGS sequence"/>
</dbReference>
<gene>
    <name evidence="6" type="ORF">EOS_06725</name>
</gene>
<dbReference type="Gene3D" id="3.40.190.10">
    <property type="entry name" value="Periplasmic binding protein-like II"/>
    <property type="match status" value="2"/>
</dbReference>
<dbReference type="Gene3D" id="1.10.10.10">
    <property type="entry name" value="Winged helix-like DNA-binding domain superfamily/Winged helix DNA-binding domain"/>
    <property type="match status" value="1"/>
</dbReference>
<dbReference type="GO" id="GO:0043565">
    <property type="term" value="F:sequence-specific DNA binding"/>
    <property type="evidence" value="ECO:0007669"/>
    <property type="project" value="TreeGrafter"/>
</dbReference>
<dbReference type="SUPFAM" id="SSF53850">
    <property type="entry name" value="Periplasmic binding protein-like II"/>
    <property type="match status" value="1"/>
</dbReference>
<comment type="caution">
    <text evidence="6">The sequence shown here is derived from an EMBL/GenBank/DDBJ whole genome shotgun (WGS) entry which is preliminary data.</text>
</comment>
<dbReference type="SUPFAM" id="SSF46785">
    <property type="entry name" value="Winged helix' DNA-binding domain"/>
    <property type="match status" value="1"/>
</dbReference>
<keyword evidence="7" id="KW-1185">Reference proteome</keyword>
<dbReference type="PATRIC" id="fig|908627.4.peg.1492"/>
<dbReference type="InterPro" id="IPR036390">
    <property type="entry name" value="WH_DNA-bd_sf"/>
</dbReference>
<accession>A0A0J1D2R9</accession>
<dbReference type="GO" id="GO:0003700">
    <property type="term" value="F:DNA-binding transcription factor activity"/>
    <property type="evidence" value="ECO:0007669"/>
    <property type="project" value="InterPro"/>
</dbReference>
<keyword evidence="3" id="KW-0238">DNA-binding</keyword>
<dbReference type="InterPro" id="IPR036388">
    <property type="entry name" value="WH-like_DNA-bd_sf"/>
</dbReference>
<dbReference type="RefSeq" id="WP_047845824.1">
    <property type="nucleotide sequence ID" value="NZ_AEJF01000056.1"/>
</dbReference>
<feature type="domain" description="HTH lysR-type" evidence="5">
    <location>
        <begin position="3"/>
        <end position="60"/>
    </location>
</feature>
<evidence type="ECO:0000256" key="1">
    <source>
        <dbReference type="ARBA" id="ARBA00009437"/>
    </source>
</evidence>
<dbReference type="AlphaFoldDB" id="A0A0J1D2R9"/>
<organism evidence="6 7">
    <name type="scientific">Caballeronia mineralivorans PML1(12)</name>
    <dbReference type="NCBI Taxonomy" id="908627"/>
    <lineage>
        <taxon>Bacteria</taxon>
        <taxon>Pseudomonadati</taxon>
        <taxon>Pseudomonadota</taxon>
        <taxon>Betaproteobacteria</taxon>
        <taxon>Burkholderiales</taxon>
        <taxon>Burkholderiaceae</taxon>
        <taxon>Caballeronia</taxon>
    </lineage>
</organism>
<dbReference type="EMBL" id="AEJF01000056">
    <property type="protein sequence ID" value="KLU27039.1"/>
    <property type="molecule type" value="Genomic_DNA"/>
</dbReference>
<evidence type="ECO:0000313" key="6">
    <source>
        <dbReference type="EMBL" id="KLU27039.1"/>
    </source>
</evidence>
<dbReference type="PANTHER" id="PTHR30537">
    <property type="entry name" value="HTH-TYPE TRANSCRIPTIONAL REGULATOR"/>
    <property type="match status" value="1"/>
</dbReference>
<dbReference type="FunFam" id="1.10.10.10:FF:000001">
    <property type="entry name" value="LysR family transcriptional regulator"/>
    <property type="match status" value="1"/>
</dbReference>
<evidence type="ECO:0000256" key="2">
    <source>
        <dbReference type="ARBA" id="ARBA00023015"/>
    </source>
</evidence>
<dbReference type="GO" id="GO:0006351">
    <property type="term" value="P:DNA-templated transcription"/>
    <property type="evidence" value="ECO:0007669"/>
    <property type="project" value="TreeGrafter"/>
</dbReference>
<dbReference type="PROSITE" id="PS50931">
    <property type="entry name" value="HTH_LYSR"/>
    <property type="match status" value="1"/>
</dbReference>
<keyword evidence="2" id="KW-0805">Transcription regulation</keyword>
<evidence type="ECO:0000256" key="4">
    <source>
        <dbReference type="ARBA" id="ARBA00023163"/>
    </source>
</evidence>
<reference evidence="6 7" key="1">
    <citation type="journal article" date="2015" name="Genome Announc.">
        <title>Draft Genome Sequence of Burkholderia sp. Strain PML1(12), an Ectomycorrhizosphere-Inhabiting Bacterium with Effective Mineral-Weathering Ability.</title>
        <authorList>
            <person name="Uroz S."/>
            <person name="Oger P."/>
        </authorList>
    </citation>
    <scope>NUCLEOTIDE SEQUENCE [LARGE SCALE GENOMIC DNA]</scope>
    <source>
        <strain evidence="7">PML1(12)</strain>
    </source>
</reference>
<dbReference type="PANTHER" id="PTHR30537:SF20">
    <property type="entry name" value="TRANSCRIPTIONAL REGULATORY PROTEIN"/>
    <property type="match status" value="1"/>
</dbReference>
<dbReference type="Pfam" id="PF03466">
    <property type="entry name" value="LysR_substrate"/>
    <property type="match status" value="1"/>
</dbReference>
<dbReference type="Pfam" id="PF00126">
    <property type="entry name" value="HTH_1"/>
    <property type="match status" value="1"/>
</dbReference>
<keyword evidence="4" id="KW-0804">Transcription</keyword>